<dbReference type="RefSeq" id="WP_132954517.1">
    <property type="nucleotide sequence ID" value="NZ_SLXE01000028.1"/>
</dbReference>
<accession>A0ABY2BWV3</accession>
<keyword evidence="3 5" id="KW-1133">Transmembrane helix</keyword>
<keyword evidence="2 5" id="KW-0812">Transmembrane</keyword>
<dbReference type="EMBL" id="SLXE01000028">
    <property type="protein sequence ID" value="TCP01937.1"/>
    <property type="molecule type" value="Genomic_DNA"/>
</dbReference>
<gene>
    <name evidence="6" type="ORF">EV680_12827</name>
</gene>
<proteinExistence type="predicted"/>
<evidence type="ECO:0000256" key="2">
    <source>
        <dbReference type="ARBA" id="ARBA00022692"/>
    </source>
</evidence>
<comment type="subcellular location">
    <subcellularLocation>
        <location evidence="1">Endomembrane system</location>
        <topology evidence="1">Multi-pass membrane protein</topology>
    </subcellularLocation>
</comment>
<comment type="caution">
    <text evidence="6">The sequence shown here is derived from an EMBL/GenBank/DDBJ whole genome shotgun (WGS) entry which is preliminary data.</text>
</comment>
<keyword evidence="4 5" id="KW-0472">Membrane</keyword>
<feature type="transmembrane region" description="Helical" evidence="5">
    <location>
        <begin position="92"/>
        <end position="114"/>
    </location>
</feature>
<feature type="transmembrane region" description="Helical" evidence="5">
    <location>
        <begin position="40"/>
        <end position="61"/>
    </location>
</feature>
<reference evidence="6 7" key="1">
    <citation type="submission" date="2019-03" db="EMBL/GenBank/DDBJ databases">
        <title>Genomic Encyclopedia of Type Strains, Phase IV (KMG-IV): sequencing the most valuable type-strain genomes for metagenomic binning, comparative biology and taxonomic classification.</title>
        <authorList>
            <person name="Goeker M."/>
        </authorList>
    </citation>
    <scope>NUCLEOTIDE SEQUENCE [LARGE SCALE GENOMIC DNA]</scope>
    <source>
        <strain evidence="6 7">DSM 17474</strain>
    </source>
</reference>
<dbReference type="Gene3D" id="1.20.120.1630">
    <property type="match status" value="1"/>
</dbReference>
<dbReference type="PANTHER" id="PTHR12714">
    <property type="entry name" value="PROTEIN-S ISOPRENYLCYSTEINE O-METHYLTRANSFERASE"/>
    <property type="match status" value="1"/>
</dbReference>
<dbReference type="PANTHER" id="PTHR12714:SF24">
    <property type="entry name" value="SLR1182 PROTEIN"/>
    <property type="match status" value="1"/>
</dbReference>
<evidence type="ECO:0000256" key="3">
    <source>
        <dbReference type="ARBA" id="ARBA00022989"/>
    </source>
</evidence>
<name>A0ABY2BWV3_9NEIS</name>
<protein>
    <submittedName>
        <fullName evidence="6">Protein-S-isoprenylcysteine O-methyltransferase Ste14</fullName>
    </submittedName>
</protein>
<dbReference type="InterPro" id="IPR007318">
    <property type="entry name" value="Phopholipid_MeTrfase"/>
</dbReference>
<dbReference type="Proteomes" id="UP000294721">
    <property type="component" value="Unassembled WGS sequence"/>
</dbReference>
<evidence type="ECO:0000313" key="6">
    <source>
        <dbReference type="EMBL" id="TCP01937.1"/>
    </source>
</evidence>
<dbReference type="Pfam" id="PF04191">
    <property type="entry name" value="PEMT"/>
    <property type="match status" value="1"/>
</dbReference>
<evidence type="ECO:0000313" key="7">
    <source>
        <dbReference type="Proteomes" id="UP000294721"/>
    </source>
</evidence>
<organism evidence="6 7">
    <name type="scientific">Uruburuella suis</name>
    <dbReference type="NCBI Taxonomy" id="252130"/>
    <lineage>
        <taxon>Bacteria</taxon>
        <taxon>Pseudomonadati</taxon>
        <taxon>Pseudomonadota</taxon>
        <taxon>Betaproteobacteria</taxon>
        <taxon>Neisseriales</taxon>
        <taxon>Neisseriaceae</taxon>
        <taxon>Uruburuella</taxon>
    </lineage>
</organism>
<sequence>MNAMELKIPPPLVWLVCAAAAWLSAHYLPARALDMAALRWLVWPLLLCGVLLALPALALFVRARTTMHPRAPERSSRLVTGGVYRFSRNPMYLALALLLLAWVLWLGNGVGLVWPALFAAYLTHFQIVPEERALAAKFGQEYAQYCRRVRRWF</sequence>
<keyword evidence="7" id="KW-1185">Reference proteome</keyword>
<evidence type="ECO:0000256" key="5">
    <source>
        <dbReference type="SAM" id="Phobius"/>
    </source>
</evidence>
<evidence type="ECO:0000256" key="4">
    <source>
        <dbReference type="ARBA" id="ARBA00023136"/>
    </source>
</evidence>
<evidence type="ECO:0000256" key="1">
    <source>
        <dbReference type="ARBA" id="ARBA00004127"/>
    </source>
</evidence>